<evidence type="ECO:0000313" key="2">
    <source>
        <dbReference type="Proteomes" id="UP000823388"/>
    </source>
</evidence>
<evidence type="ECO:0000313" key="1">
    <source>
        <dbReference type="EMBL" id="KAG2568181.1"/>
    </source>
</evidence>
<organism evidence="1 2">
    <name type="scientific">Panicum virgatum</name>
    <name type="common">Blackwell switchgrass</name>
    <dbReference type="NCBI Taxonomy" id="38727"/>
    <lineage>
        <taxon>Eukaryota</taxon>
        <taxon>Viridiplantae</taxon>
        <taxon>Streptophyta</taxon>
        <taxon>Embryophyta</taxon>
        <taxon>Tracheophyta</taxon>
        <taxon>Spermatophyta</taxon>
        <taxon>Magnoliopsida</taxon>
        <taxon>Liliopsida</taxon>
        <taxon>Poales</taxon>
        <taxon>Poaceae</taxon>
        <taxon>PACMAD clade</taxon>
        <taxon>Panicoideae</taxon>
        <taxon>Panicodae</taxon>
        <taxon>Paniceae</taxon>
        <taxon>Panicinae</taxon>
        <taxon>Panicum</taxon>
        <taxon>Panicum sect. Hiantes</taxon>
    </lineage>
</organism>
<sequence>MLSDLLAYLSHCTQKSINLLWLPTIYCIRPSVLMCFNFAGCYPHCKLPRTCIPIDKNQVLTKAGWCYIHGFAYSGETSDEDDPNDAYYYADSDREPKKLVI</sequence>
<keyword evidence="2" id="KW-1185">Reference proteome</keyword>
<protein>
    <submittedName>
        <fullName evidence="1">Uncharacterized protein</fullName>
    </submittedName>
</protein>
<comment type="caution">
    <text evidence="1">The sequence shown here is derived from an EMBL/GenBank/DDBJ whole genome shotgun (WGS) entry which is preliminary data.</text>
</comment>
<gene>
    <name evidence="1" type="ORF">PVAP13_7NG298100</name>
</gene>
<dbReference type="EMBL" id="CM029050">
    <property type="protein sequence ID" value="KAG2568181.1"/>
    <property type="molecule type" value="Genomic_DNA"/>
</dbReference>
<dbReference type="AlphaFoldDB" id="A0A8T0Q040"/>
<accession>A0A8T0Q040</accession>
<name>A0A8T0Q040_PANVG</name>
<dbReference type="Proteomes" id="UP000823388">
    <property type="component" value="Chromosome 7N"/>
</dbReference>
<reference evidence="1" key="1">
    <citation type="submission" date="2020-05" db="EMBL/GenBank/DDBJ databases">
        <title>WGS assembly of Panicum virgatum.</title>
        <authorList>
            <person name="Lovell J.T."/>
            <person name="Jenkins J."/>
            <person name="Shu S."/>
            <person name="Juenger T.E."/>
            <person name="Schmutz J."/>
        </authorList>
    </citation>
    <scope>NUCLEOTIDE SEQUENCE</scope>
    <source>
        <strain evidence="1">AP13</strain>
    </source>
</reference>
<proteinExistence type="predicted"/>